<name>A0A6H2A554_9ZZZZ</name>
<dbReference type="AlphaFoldDB" id="A0A6H2A554"/>
<organism evidence="1">
    <name type="scientific">viral metagenome</name>
    <dbReference type="NCBI Taxonomy" id="1070528"/>
    <lineage>
        <taxon>unclassified sequences</taxon>
        <taxon>metagenomes</taxon>
        <taxon>organismal metagenomes</taxon>
    </lineage>
</organism>
<proteinExistence type="predicted"/>
<protein>
    <submittedName>
        <fullName evidence="1">Uncharacterized protein</fullName>
    </submittedName>
</protein>
<evidence type="ECO:0000313" key="1">
    <source>
        <dbReference type="EMBL" id="QJA55333.1"/>
    </source>
</evidence>
<dbReference type="EMBL" id="MT145202">
    <property type="protein sequence ID" value="QJA55333.1"/>
    <property type="molecule type" value="Genomic_DNA"/>
</dbReference>
<dbReference type="EMBL" id="MT145203">
    <property type="protein sequence ID" value="QJI05469.1"/>
    <property type="molecule type" value="Genomic_DNA"/>
</dbReference>
<accession>A0A6H2A554</accession>
<gene>
    <name evidence="1" type="ORF">TM448A01013_0020</name>
    <name evidence="2" type="ORF">TM448B01188_0009</name>
</gene>
<sequence length="130" mass="14738">MSMGKTKGLSATQRTLRALRDQGRVCAIVEKFNAYAGPFGRREDLFGIIDILALDPERGVVGIQCCTSDFKAHKDKIMVEKHQETHDWLSTPGTALEIWGWRKLKLKRGGKAERWTPRVETITIEDLNAR</sequence>
<evidence type="ECO:0000313" key="2">
    <source>
        <dbReference type="EMBL" id="QJI05469.1"/>
    </source>
</evidence>
<reference evidence="1" key="1">
    <citation type="submission" date="2020-03" db="EMBL/GenBank/DDBJ databases">
        <title>The deep terrestrial virosphere.</title>
        <authorList>
            <person name="Holmfeldt K."/>
            <person name="Nilsson E."/>
            <person name="Simone D."/>
            <person name="Lopez-Fernandez M."/>
            <person name="Wu X."/>
            <person name="de Brujin I."/>
            <person name="Lundin D."/>
            <person name="Andersson A."/>
            <person name="Bertilsson S."/>
            <person name="Dopson M."/>
        </authorList>
    </citation>
    <scope>NUCLEOTIDE SEQUENCE</scope>
    <source>
        <strain evidence="1">TM448A01013</strain>
        <strain evidence="2">TM448B01188</strain>
    </source>
</reference>